<dbReference type="EMBL" id="UYYB01112940">
    <property type="protein sequence ID" value="VDM81444.1"/>
    <property type="molecule type" value="Genomic_DNA"/>
</dbReference>
<sequence>MVSFVLVEAETQEVLMNLIQHLAANSLKFTVASDLRRLFARTYLDVEGTGAADVSSSSENVPPTRPEVAAVSAVNTSQQFHNAVSNLFGLVPKPEPSESTFAQWANVSGNAAPVESMHSDLLCAASPYLDNYQTASTLESRAHQMFASEGTSRGIKRPWTHQNASMHSDLLCAASPYLDNYQTASTLESRAHQMFASEGTSRGIKRPWTHQNAPAQGPIVLPKQEEVIEKKEKLREVACQICGKHITMRRCNLRHHAAVVHSGIERYACPCGYATVHRNTIIRHMLKHAAIDGEKHYEFTDLLTPAEAERIEKLTEECFREYKTIPRHNEEQNDELTRTLECLASGASGVVQTEQVVHNEEMEGSPQ</sequence>
<dbReference type="InterPro" id="IPR013087">
    <property type="entry name" value="Znf_C2H2_type"/>
</dbReference>
<evidence type="ECO:0000313" key="3">
    <source>
        <dbReference type="Proteomes" id="UP000270094"/>
    </source>
</evidence>
<protein>
    <recommendedName>
        <fullName evidence="1">C2H2-type domain-containing protein</fullName>
    </recommendedName>
</protein>
<gene>
    <name evidence="2" type="ORF">SVUK_LOCUS16442</name>
</gene>
<reference evidence="2 3" key="1">
    <citation type="submission" date="2018-11" db="EMBL/GenBank/DDBJ databases">
        <authorList>
            <consortium name="Pathogen Informatics"/>
        </authorList>
    </citation>
    <scope>NUCLEOTIDE SEQUENCE [LARGE SCALE GENOMIC DNA]</scope>
</reference>
<evidence type="ECO:0000313" key="2">
    <source>
        <dbReference type="EMBL" id="VDM81444.1"/>
    </source>
</evidence>
<dbReference type="PROSITE" id="PS00028">
    <property type="entry name" value="ZINC_FINGER_C2H2_1"/>
    <property type="match status" value="1"/>
</dbReference>
<feature type="domain" description="C2H2-type" evidence="1">
    <location>
        <begin position="239"/>
        <end position="261"/>
    </location>
</feature>
<dbReference type="AlphaFoldDB" id="A0A3P7JRP5"/>
<evidence type="ECO:0000259" key="1">
    <source>
        <dbReference type="PROSITE" id="PS00028"/>
    </source>
</evidence>
<proteinExistence type="predicted"/>
<dbReference type="Proteomes" id="UP000270094">
    <property type="component" value="Unassembled WGS sequence"/>
</dbReference>
<dbReference type="OrthoDB" id="5781370at2759"/>
<name>A0A3P7JRP5_STRVU</name>
<dbReference type="Gene3D" id="3.30.160.60">
    <property type="entry name" value="Classic Zinc Finger"/>
    <property type="match status" value="1"/>
</dbReference>
<organism evidence="2 3">
    <name type="scientific">Strongylus vulgaris</name>
    <name type="common">Blood worm</name>
    <dbReference type="NCBI Taxonomy" id="40348"/>
    <lineage>
        <taxon>Eukaryota</taxon>
        <taxon>Metazoa</taxon>
        <taxon>Ecdysozoa</taxon>
        <taxon>Nematoda</taxon>
        <taxon>Chromadorea</taxon>
        <taxon>Rhabditida</taxon>
        <taxon>Rhabditina</taxon>
        <taxon>Rhabditomorpha</taxon>
        <taxon>Strongyloidea</taxon>
        <taxon>Strongylidae</taxon>
        <taxon>Strongylus</taxon>
    </lineage>
</organism>
<keyword evidence="3" id="KW-1185">Reference proteome</keyword>
<accession>A0A3P7JRP5</accession>